<dbReference type="GO" id="GO:0047196">
    <property type="term" value="F:long-chain-alcohol O-fatty-acyltransferase activity"/>
    <property type="evidence" value="ECO:0007669"/>
    <property type="project" value="UniProtKB-EC"/>
</dbReference>
<evidence type="ECO:0000313" key="12">
    <source>
        <dbReference type="Proteomes" id="UP000187209"/>
    </source>
</evidence>
<keyword evidence="12" id="KW-1185">Reference proteome</keyword>
<comment type="pathway">
    <text evidence="2">Lipid metabolism.</text>
</comment>
<dbReference type="EMBL" id="MPUH01000003">
    <property type="protein sequence ID" value="OMJ96130.1"/>
    <property type="molecule type" value="Genomic_DNA"/>
</dbReference>
<evidence type="ECO:0000256" key="7">
    <source>
        <dbReference type="ARBA" id="ARBA00048109"/>
    </source>
</evidence>
<dbReference type="OrthoDB" id="421583at2759"/>
<comment type="catalytic activity">
    <reaction evidence="6">
        <text>a long chain fatty alcohol + a fatty acyl-CoA = a long-chain alcohol wax ester + CoA</text>
        <dbReference type="Rhea" id="RHEA:38443"/>
        <dbReference type="ChEBI" id="CHEBI:17135"/>
        <dbReference type="ChEBI" id="CHEBI:57287"/>
        <dbReference type="ChEBI" id="CHEBI:77636"/>
        <dbReference type="ChEBI" id="CHEBI:235323"/>
        <dbReference type="EC" id="2.3.1.75"/>
    </reaction>
</comment>
<dbReference type="GO" id="GO:0004144">
    <property type="term" value="F:diacylglycerol O-acyltransferase activity"/>
    <property type="evidence" value="ECO:0007669"/>
    <property type="project" value="UniProtKB-EC"/>
</dbReference>
<evidence type="ECO:0000256" key="3">
    <source>
        <dbReference type="ARBA" id="ARBA00022679"/>
    </source>
</evidence>
<reference evidence="11 12" key="1">
    <citation type="submission" date="2016-11" db="EMBL/GenBank/DDBJ databases">
        <title>The macronuclear genome of Stentor coeruleus: a giant cell with tiny introns.</title>
        <authorList>
            <person name="Slabodnick M."/>
            <person name="Ruby J.G."/>
            <person name="Reiff S.B."/>
            <person name="Swart E.C."/>
            <person name="Gosai S."/>
            <person name="Prabakaran S."/>
            <person name="Witkowska E."/>
            <person name="Larue G.E."/>
            <person name="Fisher S."/>
            <person name="Freeman R.M."/>
            <person name="Gunawardena J."/>
            <person name="Chu W."/>
            <person name="Stover N.A."/>
            <person name="Gregory B.D."/>
            <person name="Nowacki M."/>
            <person name="Derisi J."/>
            <person name="Roy S.W."/>
            <person name="Marshall W.F."/>
            <person name="Sood P."/>
        </authorList>
    </citation>
    <scope>NUCLEOTIDE SEQUENCE [LARGE SCALE GENOMIC DNA]</scope>
    <source>
        <strain evidence="11">WM001</strain>
    </source>
</reference>
<evidence type="ECO:0000256" key="1">
    <source>
        <dbReference type="ARBA" id="ARBA00004771"/>
    </source>
</evidence>
<comment type="catalytic activity">
    <reaction evidence="7">
        <text>an acyl-CoA + a 1,2-diacyl-sn-glycerol = a triacyl-sn-glycerol + CoA</text>
        <dbReference type="Rhea" id="RHEA:10868"/>
        <dbReference type="ChEBI" id="CHEBI:17815"/>
        <dbReference type="ChEBI" id="CHEBI:57287"/>
        <dbReference type="ChEBI" id="CHEBI:58342"/>
        <dbReference type="ChEBI" id="CHEBI:64615"/>
        <dbReference type="EC" id="2.3.1.20"/>
    </reaction>
</comment>
<feature type="domain" description="O-acyltransferase WSD1-like N-terminal" evidence="9">
    <location>
        <begin position="79"/>
        <end position="190"/>
    </location>
</feature>
<keyword evidence="8" id="KW-0472">Membrane</keyword>
<dbReference type="InterPro" id="IPR009721">
    <property type="entry name" value="O-acyltransferase_WSD1_C"/>
</dbReference>
<comment type="pathway">
    <text evidence="1">Glycerolipid metabolism; triacylglycerol biosynthesis.</text>
</comment>
<evidence type="ECO:0000256" key="2">
    <source>
        <dbReference type="ARBA" id="ARBA00005189"/>
    </source>
</evidence>
<dbReference type="Pfam" id="PF06974">
    <property type="entry name" value="WS_DGAT_C"/>
    <property type="match status" value="1"/>
</dbReference>
<dbReference type="UniPathway" id="UPA00282"/>
<keyword evidence="3" id="KW-0808">Transferase</keyword>
<feature type="transmembrane region" description="Helical" evidence="8">
    <location>
        <begin position="20"/>
        <end position="40"/>
    </location>
</feature>
<dbReference type="InterPro" id="IPR004255">
    <property type="entry name" value="O-acyltransferase_WSD1_N"/>
</dbReference>
<dbReference type="Proteomes" id="UP000187209">
    <property type="component" value="Unassembled WGS sequence"/>
</dbReference>
<organism evidence="11 12">
    <name type="scientific">Stentor coeruleus</name>
    <dbReference type="NCBI Taxonomy" id="5963"/>
    <lineage>
        <taxon>Eukaryota</taxon>
        <taxon>Sar</taxon>
        <taxon>Alveolata</taxon>
        <taxon>Ciliophora</taxon>
        <taxon>Postciliodesmatophora</taxon>
        <taxon>Heterotrichea</taxon>
        <taxon>Heterotrichida</taxon>
        <taxon>Stentoridae</taxon>
        <taxon>Stentor</taxon>
    </lineage>
</organism>
<sequence length="459" mass="52712">MYDAMFTILWMIIPIGAYWLWDLTSGIICACVVWVLLNIIPKFFGYYPMSGKDSLFMLDTKTNKLLVTSIAIFKSKLSVKKYRSCIGKAIDADPKVKRYAVKLFGRYYWKDDENFNQGRHIKVISKPVNRSNFERYVNDVLTSDMKNDRPPYEIYFFKKYEGNKTAVIFKFHHCLADGLAMVSMTTWCADEGSCKIFYSPTEAPFFTKCLLYILSAFVFLFYTIKLFAQKKDVNILHSQKLSGEKSMTWSNPIQMTEIIHYCKEKKVTFNDFLTAAVLKGLEDYAGKKLGTITATIPFSLRGQPKDGSFMKLENDLTIFPIEFPEVSDTIVEDCAKLYKGLKKSIKPYVIYLTTRINLILFPICVVKYLTFWAVNKATLLFSNVGGPKDKVLYAGVEFESLFSMSPNMARCGISVTSFSYIDKVIITVYADKNLMPRPKDFIEKVETAIKKLMKPVKNE</sequence>
<comment type="caution">
    <text evidence="11">The sequence shown here is derived from an EMBL/GenBank/DDBJ whole genome shotgun (WGS) entry which is preliminary data.</text>
</comment>
<feature type="domain" description="O-acyltransferase WSD1 C-terminal" evidence="10">
    <location>
        <begin position="331"/>
        <end position="452"/>
    </location>
</feature>
<dbReference type="AlphaFoldDB" id="A0A1R2D4J3"/>
<dbReference type="GO" id="GO:0019432">
    <property type="term" value="P:triglyceride biosynthetic process"/>
    <property type="evidence" value="ECO:0007669"/>
    <property type="project" value="UniProtKB-UniPathway"/>
</dbReference>
<dbReference type="GO" id="GO:0005886">
    <property type="term" value="C:plasma membrane"/>
    <property type="evidence" value="ECO:0007669"/>
    <property type="project" value="TreeGrafter"/>
</dbReference>
<evidence type="ECO:0000256" key="5">
    <source>
        <dbReference type="ARBA" id="ARBA00024360"/>
    </source>
</evidence>
<keyword evidence="8" id="KW-0812">Transmembrane</keyword>
<evidence type="ECO:0000256" key="6">
    <source>
        <dbReference type="ARBA" id="ARBA00047604"/>
    </source>
</evidence>
<dbReference type="InterPro" id="IPR045034">
    <property type="entry name" value="O-acyltransferase_WSD1-like"/>
</dbReference>
<protein>
    <submittedName>
        <fullName evidence="11">Uncharacterized protein</fullName>
    </submittedName>
</protein>
<keyword evidence="4" id="KW-0012">Acyltransferase</keyword>
<evidence type="ECO:0000313" key="11">
    <source>
        <dbReference type="EMBL" id="OMJ96130.1"/>
    </source>
</evidence>
<evidence type="ECO:0000259" key="9">
    <source>
        <dbReference type="Pfam" id="PF03007"/>
    </source>
</evidence>
<accession>A0A1R2D4J3</accession>
<dbReference type="PANTHER" id="PTHR31650:SF1">
    <property type="entry name" value="WAX ESTER SYNTHASE_DIACYLGLYCEROL ACYLTRANSFERASE 4-RELATED"/>
    <property type="match status" value="1"/>
</dbReference>
<evidence type="ECO:0000256" key="8">
    <source>
        <dbReference type="SAM" id="Phobius"/>
    </source>
</evidence>
<evidence type="ECO:0000259" key="10">
    <source>
        <dbReference type="Pfam" id="PF06974"/>
    </source>
</evidence>
<comment type="similarity">
    <text evidence="5">In the N-terminal section; belongs to the long-chain O-acyltransferase family.</text>
</comment>
<name>A0A1R2D4J3_9CILI</name>
<evidence type="ECO:0000256" key="4">
    <source>
        <dbReference type="ARBA" id="ARBA00023315"/>
    </source>
</evidence>
<keyword evidence="8" id="KW-1133">Transmembrane helix</keyword>
<feature type="transmembrane region" description="Helical" evidence="8">
    <location>
        <begin position="209"/>
        <end position="228"/>
    </location>
</feature>
<dbReference type="PANTHER" id="PTHR31650">
    <property type="entry name" value="O-ACYLTRANSFERASE (WSD1-LIKE) FAMILY PROTEIN"/>
    <property type="match status" value="1"/>
</dbReference>
<gene>
    <name evidence="11" type="ORF">SteCoe_307</name>
</gene>
<dbReference type="Pfam" id="PF03007">
    <property type="entry name" value="WS_DGAT_cat"/>
    <property type="match status" value="1"/>
</dbReference>
<proteinExistence type="inferred from homology"/>